<dbReference type="AlphaFoldDB" id="A0A540NEG4"/>
<gene>
    <name evidence="1" type="ORF">C1H46_004914</name>
</gene>
<sequence>MESNIANGSVRVKDGNVILQLLVLPWFNCNLQGRGILVNAFNPPYRVMEDQLHLGTPVLLFVLSKGTHLQTCLKHKSQTSLVTRP</sequence>
<evidence type="ECO:0000313" key="1">
    <source>
        <dbReference type="EMBL" id="TQE09421.1"/>
    </source>
</evidence>
<reference evidence="1 2" key="1">
    <citation type="journal article" date="2019" name="G3 (Bethesda)">
        <title>Sequencing of a Wild Apple (Malus baccata) Genome Unravels the Differences Between Cultivated and Wild Apple Species Regarding Disease Resistance and Cold Tolerance.</title>
        <authorList>
            <person name="Chen X."/>
        </authorList>
    </citation>
    <scope>NUCLEOTIDE SEQUENCE [LARGE SCALE GENOMIC DNA]</scope>
    <source>
        <strain evidence="2">cv. Shandingzi</strain>
        <tissue evidence="1">Leaves</tissue>
    </source>
</reference>
<evidence type="ECO:0000313" key="2">
    <source>
        <dbReference type="Proteomes" id="UP000315295"/>
    </source>
</evidence>
<organism evidence="1 2">
    <name type="scientific">Malus baccata</name>
    <name type="common">Siberian crab apple</name>
    <name type="synonym">Pyrus baccata</name>
    <dbReference type="NCBI Taxonomy" id="106549"/>
    <lineage>
        <taxon>Eukaryota</taxon>
        <taxon>Viridiplantae</taxon>
        <taxon>Streptophyta</taxon>
        <taxon>Embryophyta</taxon>
        <taxon>Tracheophyta</taxon>
        <taxon>Spermatophyta</taxon>
        <taxon>Magnoliopsida</taxon>
        <taxon>eudicotyledons</taxon>
        <taxon>Gunneridae</taxon>
        <taxon>Pentapetalae</taxon>
        <taxon>rosids</taxon>
        <taxon>fabids</taxon>
        <taxon>Rosales</taxon>
        <taxon>Rosaceae</taxon>
        <taxon>Amygdaloideae</taxon>
        <taxon>Maleae</taxon>
        <taxon>Malus</taxon>
    </lineage>
</organism>
<protein>
    <submittedName>
        <fullName evidence="1">Uncharacterized protein</fullName>
    </submittedName>
</protein>
<keyword evidence="2" id="KW-1185">Reference proteome</keyword>
<dbReference type="Proteomes" id="UP000315295">
    <property type="component" value="Unassembled WGS sequence"/>
</dbReference>
<comment type="caution">
    <text evidence="1">The sequence shown here is derived from an EMBL/GenBank/DDBJ whole genome shotgun (WGS) entry which is preliminary data.</text>
</comment>
<name>A0A540NEG4_MALBA</name>
<accession>A0A540NEG4</accession>
<proteinExistence type="predicted"/>
<dbReference type="EMBL" id="VIEB01000057">
    <property type="protein sequence ID" value="TQE09421.1"/>
    <property type="molecule type" value="Genomic_DNA"/>
</dbReference>